<dbReference type="CDD" id="cd04301">
    <property type="entry name" value="NAT_SF"/>
    <property type="match status" value="1"/>
</dbReference>
<evidence type="ECO:0000313" key="3">
    <source>
        <dbReference type="Proteomes" id="UP001370348"/>
    </source>
</evidence>
<dbReference type="InterPro" id="IPR050276">
    <property type="entry name" value="MshD_Acetyltransferase"/>
</dbReference>
<evidence type="ECO:0000313" key="2">
    <source>
        <dbReference type="EMBL" id="WXB12616.1"/>
    </source>
</evidence>
<name>A0ABZ2LS69_9BACT</name>
<dbReference type="Proteomes" id="UP001370348">
    <property type="component" value="Chromosome"/>
</dbReference>
<dbReference type="PANTHER" id="PTHR43617">
    <property type="entry name" value="L-AMINO ACID N-ACETYLTRANSFERASE"/>
    <property type="match status" value="1"/>
</dbReference>
<dbReference type="SUPFAM" id="SSF55729">
    <property type="entry name" value="Acyl-CoA N-acyltransferases (Nat)"/>
    <property type="match status" value="1"/>
</dbReference>
<organism evidence="2 3">
    <name type="scientific">Pendulispora albinea</name>
    <dbReference type="NCBI Taxonomy" id="2741071"/>
    <lineage>
        <taxon>Bacteria</taxon>
        <taxon>Pseudomonadati</taxon>
        <taxon>Myxococcota</taxon>
        <taxon>Myxococcia</taxon>
        <taxon>Myxococcales</taxon>
        <taxon>Sorangiineae</taxon>
        <taxon>Pendulisporaceae</taxon>
        <taxon>Pendulispora</taxon>
    </lineage>
</organism>
<accession>A0ABZ2LS69</accession>
<dbReference type="RefSeq" id="WP_394822237.1">
    <property type="nucleotide sequence ID" value="NZ_CP089984.1"/>
</dbReference>
<keyword evidence="3" id="KW-1185">Reference proteome</keyword>
<sequence>MHAAPILIRPELPSDVASIRRVNELAFGRAMEADMVDAVRHHGGVTLSLVAVLDGNVVGHILFSPVAVDREDGARDMGVGLAPMAVHPDFQKHGVGSELVRDGLERLRGLGHGVVIVVGHPEYYPRFGFERGSRFGLRWELACPDAAFMALALREGALDGRPGVVRYRPEFGSP</sequence>
<protein>
    <submittedName>
        <fullName evidence="2">N-acetyltransferase</fullName>
    </submittedName>
</protein>
<feature type="domain" description="N-acetyltransferase" evidence="1">
    <location>
        <begin position="6"/>
        <end position="154"/>
    </location>
</feature>
<gene>
    <name evidence="2" type="ORF">LZC94_32800</name>
</gene>
<dbReference type="PROSITE" id="PS51186">
    <property type="entry name" value="GNAT"/>
    <property type="match status" value="1"/>
</dbReference>
<dbReference type="PANTHER" id="PTHR43617:SF2">
    <property type="entry name" value="UPF0039 PROTEIN SLL0451"/>
    <property type="match status" value="1"/>
</dbReference>
<dbReference type="EMBL" id="CP089984">
    <property type="protein sequence ID" value="WXB12616.1"/>
    <property type="molecule type" value="Genomic_DNA"/>
</dbReference>
<dbReference type="InterPro" id="IPR000182">
    <property type="entry name" value="GNAT_dom"/>
</dbReference>
<proteinExistence type="predicted"/>
<dbReference type="InterPro" id="IPR016181">
    <property type="entry name" value="Acyl_CoA_acyltransferase"/>
</dbReference>
<dbReference type="Gene3D" id="3.40.630.30">
    <property type="match status" value="1"/>
</dbReference>
<dbReference type="Pfam" id="PF00583">
    <property type="entry name" value="Acetyltransf_1"/>
    <property type="match status" value="1"/>
</dbReference>
<evidence type="ECO:0000259" key="1">
    <source>
        <dbReference type="PROSITE" id="PS51186"/>
    </source>
</evidence>
<reference evidence="2 3" key="1">
    <citation type="submission" date="2021-12" db="EMBL/GenBank/DDBJ databases">
        <title>Discovery of the Pendulisporaceae a myxobacterial family with distinct sporulation behavior and unique specialized metabolism.</title>
        <authorList>
            <person name="Garcia R."/>
            <person name="Popoff A."/>
            <person name="Bader C.D."/>
            <person name="Loehr J."/>
            <person name="Walesch S."/>
            <person name="Walt C."/>
            <person name="Boldt J."/>
            <person name="Bunk B."/>
            <person name="Haeckl F.J.F.P.J."/>
            <person name="Gunesch A.P."/>
            <person name="Birkelbach J."/>
            <person name="Nuebel U."/>
            <person name="Pietschmann T."/>
            <person name="Bach T."/>
            <person name="Mueller R."/>
        </authorList>
    </citation>
    <scope>NUCLEOTIDE SEQUENCE [LARGE SCALE GENOMIC DNA]</scope>
    <source>
        <strain evidence="2 3">MSr11954</strain>
    </source>
</reference>